<dbReference type="InterPro" id="IPR001005">
    <property type="entry name" value="SANT/Myb"/>
</dbReference>
<organism evidence="2 3">
    <name type="scientific">Apiotrichum porosum</name>
    <dbReference type="NCBI Taxonomy" id="105984"/>
    <lineage>
        <taxon>Eukaryota</taxon>
        <taxon>Fungi</taxon>
        <taxon>Dikarya</taxon>
        <taxon>Basidiomycota</taxon>
        <taxon>Agaricomycotina</taxon>
        <taxon>Tremellomycetes</taxon>
        <taxon>Trichosporonales</taxon>
        <taxon>Trichosporonaceae</taxon>
        <taxon>Apiotrichum</taxon>
    </lineage>
</organism>
<evidence type="ECO:0000313" key="3">
    <source>
        <dbReference type="Proteomes" id="UP000279236"/>
    </source>
</evidence>
<feature type="region of interest" description="Disordered" evidence="1">
    <location>
        <begin position="1"/>
        <end position="70"/>
    </location>
</feature>
<sequence length="123" mass="13655">MPAAKRTVTLVPVDGEDTKIKLELDSDQEEKKPQPKDTKTPAKRPAPEPKPTKEPVRRGRPPGPVNRWTSDEYKLVHAQVIKNGARNFDDGIVPGRSGQQVRNAWVQVVLPTCSKALEEKGAR</sequence>
<dbReference type="Proteomes" id="UP000279236">
    <property type="component" value="Unassembled WGS sequence"/>
</dbReference>
<dbReference type="CDD" id="cd00167">
    <property type="entry name" value="SANT"/>
    <property type="match status" value="1"/>
</dbReference>
<keyword evidence="3" id="KW-1185">Reference proteome</keyword>
<evidence type="ECO:0000256" key="1">
    <source>
        <dbReference type="SAM" id="MobiDB-lite"/>
    </source>
</evidence>
<protein>
    <recommendedName>
        <fullName evidence="4">Myb-like domain-containing protein</fullName>
    </recommendedName>
</protein>
<dbReference type="OrthoDB" id="2563604at2759"/>
<dbReference type="AlphaFoldDB" id="A0A427XP76"/>
<name>A0A427XP76_9TREE</name>
<evidence type="ECO:0008006" key="4">
    <source>
        <dbReference type="Google" id="ProtNLM"/>
    </source>
</evidence>
<gene>
    <name evidence="2" type="ORF">EHS24_009221</name>
</gene>
<feature type="compositionally biased region" description="Basic and acidic residues" evidence="1">
    <location>
        <begin position="16"/>
        <end position="57"/>
    </location>
</feature>
<reference evidence="2 3" key="1">
    <citation type="submission" date="2018-11" db="EMBL/GenBank/DDBJ databases">
        <title>Genome sequence of Apiotrichum porosum DSM 27194.</title>
        <authorList>
            <person name="Aliyu H."/>
            <person name="Gorte O."/>
            <person name="Ochsenreither K."/>
        </authorList>
    </citation>
    <scope>NUCLEOTIDE SEQUENCE [LARGE SCALE GENOMIC DNA]</scope>
    <source>
        <strain evidence="2 3">DSM 27194</strain>
    </source>
</reference>
<dbReference type="GeneID" id="39593764"/>
<accession>A0A427XP76</accession>
<proteinExistence type="predicted"/>
<comment type="caution">
    <text evidence="2">The sequence shown here is derived from an EMBL/GenBank/DDBJ whole genome shotgun (WGS) entry which is preliminary data.</text>
</comment>
<evidence type="ECO:0000313" key="2">
    <source>
        <dbReference type="EMBL" id="RSH80637.1"/>
    </source>
</evidence>
<dbReference type="EMBL" id="RSCE01000008">
    <property type="protein sequence ID" value="RSH80637.1"/>
    <property type="molecule type" value="Genomic_DNA"/>
</dbReference>
<dbReference type="RefSeq" id="XP_028475584.1">
    <property type="nucleotide sequence ID" value="XM_028624512.1"/>
</dbReference>